<accession>A0A6F9EF87</accession>
<gene>
    <name evidence="1" type="ORF">COOX1_2968</name>
</gene>
<name>A0A6F9EF87_9BACL</name>
<sequence length="69" mass="7693">MPMRNGNICANRSLFGHAFVRSVPMRNGNICANRSLFGHAFVRSVPMRNGNSMPAKNKPNKEEKFVACL</sequence>
<dbReference type="Proteomes" id="UP000502196">
    <property type="component" value="Chromosome"/>
</dbReference>
<organism evidence="1 2">
    <name type="scientific">Kyrpidia spormannii</name>
    <dbReference type="NCBI Taxonomy" id="2055160"/>
    <lineage>
        <taxon>Bacteria</taxon>
        <taxon>Bacillati</taxon>
        <taxon>Bacillota</taxon>
        <taxon>Bacilli</taxon>
        <taxon>Bacillales</taxon>
        <taxon>Alicyclobacillaceae</taxon>
        <taxon>Kyrpidia</taxon>
    </lineage>
</organism>
<reference evidence="1 2" key="1">
    <citation type="submission" date="2020-04" db="EMBL/GenBank/DDBJ databases">
        <authorList>
            <person name="Hogendoorn C."/>
        </authorList>
    </citation>
    <scope>NUCLEOTIDE SEQUENCE [LARGE SCALE GENOMIC DNA]</scope>
    <source>
        <strain evidence="1">COOX1</strain>
    </source>
</reference>
<evidence type="ECO:0000313" key="1">
    <source>
        <dbReference type="EMBL" id="CAB3395549.1"/>
    </source>
</evidence>
<proteinExistence type="predicted"/>
<evidence type="ECO:0000313" key="2">
    <source>
        <dbReference type="Proteomes" id="UP000502196"/>
    </source>
</evidence>
<dbReference type="EMBL" id="LR792683">
    <property type="protein sequence ID" value="CAB3395549.1"/>
    <property type="molecule type" value="Genomic_DNA"/>
</dbReference>
<protein>
    <submittedName>
        <fullName evidence="1">Uncharacterized protein</fullName>
    </submittedName>
</protein>
<dbReference type="AlphaFoldDB" id="A0A6F9EF87"/>